<dbReference type="InterPro" id="IPR054471">
    <property type="entry name" value="GPIID_WHD"/>
</dbReference>
<feature type="region of interest" description="Disordered" evidence="4">
    <location>
        <begin position="1"/>
        <end position="28"/>
    </location>
</feature>
<name>A0A3D8SQR0_9HELO</name>
<protein>
    <submittedName>
        <fullName evidence="8">Uncharacterized protein</fullName>
    </submittedName>
</protein>
<evidence type="ECO:0000256" key="2">
    <source>
        <dbReference type="ARBA" id="ARBA00022737"/>
    </source>
</evidence>
<dbReference type="InterPro" id="IPR002110">
    <property type="entry name" value="Ankyrin_rpt"/>
</dbReference>
<dbReference type="SMART" id="SM00248">
    <property type="entry name" value="ANK"/>
    <property type="match status" value="5"/>
</dbReference>
<dbReference type="Gene3D" id="3.40.50.1820">
    <property type="entry name" value="alpha/beta hydrolase"/>
    <property type="match status" value="1"/>
</dbReference>
<evidence type="ECO:0000259" key="6">
    <source>
        <dbReference type="Pfam" id="PF22939"/>
    </source>
</evidence>
<feature type="repeat" description="ANK" evidence="3">
    <location>
        <begin position="972"/>
        <end position="1004"/>
    </location>
</feature>
<evidence type="ECO:0000259" key="5">
    <source>
        <dbReference type="Pfam" id="PF05057"/>
    </source>
</evidence>
<dbReference type="EMBL" id="PDLM01000001">
    <property type="protein sequence ID" value="RDW88650.1"/>
    <property type="molecule type" value="Genomic_DNA"/>
</dbReference>
<dbReference type="AlphaFoldDB" id="A0A3D8SQR0"/>
<dbReference type="Gene3D" id="1.25.40.20">
    <property type="entry name" value="Ankyrin repeat-containing domain"/>
    <property type="match status" value="1"/>
</dbReference>
<dbReference type="InterPro" id="IPR027417">
    <property type="entry name" value="P-loop_NTPase"/>
</dbReference>
<evidence type="ECO:0000256" key="4">
    <source>
        <dbReference type="SAM" id="MobiDB-lite"/>
    </source>
</evidence>
<dbReference type="STRING" id="1849047.A0A3D8SQR0"/>
<dbReference type="InterPro" id="IPR007751">
    <property type="entry name" value="DUF676_lipase-like"/>
</dbReference>
<dbReference type="SUPFAM" id="SSF48403">
    <property type="entry name" value="Ankyrin repeat"/>
    <property type="match status" value="1"/>
</dbReference>
<dbReference type="InterPro" id="IPR029058">
    <property type="entry name" value="AB_hydrolase_fold"/>
</dbReference>
<feature type="domain" description="DUF676" evidence="5">
    <location>
        <begin position="236"/>
        <end position="304"/>
    </location>
</feature>
<dbReference type="Proteomes" id="UP000256645">
    <property type="component" value="Unassembled WGS sequence"/>
</dbReference>
<evidence type="ECO:0000256" key="1">
    <source>
        <dbReference type="ARBA" id="ARBA00007920"/>
    </source>
</evidence>
<keyword evidence="2" id="KW-0677">Repeat</keyword>
<dbReference type="PANTHER" id="PTHR10039:SF5">
    <property type="entry name" value="NACHT DOMAIN-CONTAINING PROTEIN"/>
    <property type="match status" value="1"/>
</dbReference>
<evidence type="ECO:0000256" key="3">
    <source>
        <dbReference type="PROSITE-ProRule" id="PRU00023"/>
    </source>
</evidence>
<reference evidence="8 9" key="1">
    <citation type="journal article" date="2018" name="IMA Fungus">
        <title>IMA Genome-F 9: Draft genome sequence of Annulohypoxylon stygium, Aspergillus mulundensis, Berkeleyomyces basicola (syn. Thielaviopsis basicola), Ceratocystis smalleyi, two Cercospora beticola strains, Coleophoma cylindrospora, Fusarium fracticaudum, Phialophora cf. hyalina, and Morchella septimelata.</title>
        <authorList>
            <person name="Wingfield B.D."/>
            <person name="Bills G.F."/>
            <person name="Dong Y."/>
            <person name="Huang W."/>
            <person name="Nel W.J."/>
            <person name="Swalarsk-Parry B.S."/>
            <person name="Vaghefi N."/>
            <person name="Wilken P.M."/>
            <person name="An Z."/>
            <person name="de Beer Z.W."/>
            <person name="De Vos L."/>
            <person name="Chen L."/>
            <person name="Duong T.A."/>
            <person name="Gao Y."/>
            <person name="Hammerbacher A."/>
            <person name="Kikkert J.R."/>
            <person name="Li Y."/>
            <person name="Li H."/>
            <person name="Li K."/>
            <person name="Li Q."/>
            <person name="Liu X."/>
            <person name="Ma X."/>
            <person name="Naidoo K."/>
            <person name="Pethybridge S.J."/>
            <person name="Sun J."/>
            <person name="Steenkamp E.T."/>
            <person name="van der Nest M.A."/>
            <person name="van Wyk S."/>
            <person name="Wingfield M.J."/>
            <person name="Xiong C."/>
            <person name="Yue Q."/>
            <person name="Zhang X."/>
        </authorList>
    </citation>
    <scope>NUCLEOTIDE SEQUENCE [LARGE SCALE GENOMIC DNA]</scope>
    <source>
        <strain evidence="8 9">BP6252</strain>
    </source>
</reference>
<dbReference type="InterPro" id="IPR036770">
    <property type="entry name" value="Ankyrin_rpt-contain_sf"/>
</dbReference>
<proteinExistence type="inferred from homology"/>
<comment type="caution">
    <text evidence="8">The sequence shown here is derived from an EMBL/GenBank/DDBJ whole genome shotgun (WGS) entry which is preliminary data.</text>
</comment>
<dbReference type="Pfam" id="PF00023">
    <property type="entry name" value="Ank"/>
    <property type="match status" value="1"/>
</dbReference>
<dbReference type="PROSITE" id="PS50297">
    <property type="entry name" value="ANK_REP_REGION"/>
    <property type="match status" value="3"/>
</dbReference>
<feature type="repeat" description="ANK" evidence="3">
    <location>
        <begin position="1005"/>
        <end position="1037"/>
    </location>
</feature>
<dbReference type="Gene3D" id="3.40.50.300">
    <property type="entry name" value="P-loop containing nucleotide triphosphate hydrolases"/>
    <property type="match status" value="1"/>
</dbReference>
<dbReference type="InterPro" id="IPR056884">
    <property type="entry name" value="NPHP3-like_N"/>
</dbReference>
<keyword evidence="3" id="KW-0040">ANK repeat</keyword>
<feature type="domain" description="GPI inositol-deacylase winged helix" evidence="6">
    <location>
        <begin position="772"/>
        <end position="867"/>
    </location>
</feature>
<dbReference type="SUPFAM" id="SSF52540">
    <property type="entry name" value="P-loop containing nucleoside triphosphate hydrolases"/>
    <property type="match status" value="1"/>
</dbReference>
<gene>
    <name evidence="8" type="ORF">BP6252_00682</name>
</gene>
<dbReference type="Pfam" id="PF24883">
    <property type="entry name" value="NPHP3_N"/>
    <property type="match status" value="1"/>
</dbReference>
<comment type="similarity">
    <text evidence="1">Belongs to the putative lipase ROG1 family.</text>
</comment>
<dbReference type="PROSITE" id="PS50088">
    <property type="entry name" value="ANK_REPEAT"/>
    <property type="match status" value="4"/>
</dbReference>
<evidence type="ECO:0000313" key="9">
    <source>
        <dbReference type="Proteomes" id="UP000256645"/>
    </source>
</evidence>
<dbReference type="Pfam" id="PF22939">
    <property type="entry name" value="WHD_GPIID"/>
    <property type="match status" value="1"/>
</dbReference>
<dbReference type="Pfam" id="PF05057">
    <property type="entry name" value="DUF676"/>
    <property type="match status" value="1"/>
</dbReference>
<organism evidence="8 9">
    <name type="scientific">Coleophoma cylindrospora</name>
    <dbReference type="NCBI Taxonomy" id="1849047"/>
    <lineage>
        <taxon>Eukaryota</taxon>
        <taxon>Fungi</taxon>
        <taxon>Dikarya</taxon>
        <taxon>Ascomycota</taxon>
        <taxon>Pezizomycotina</taxon>
        <taxon>Leotiomycetes</taxon>
        <taxon>Helotiales</taxon>
        <taxon>Dermateaceae</taxon>
        <taxon>Coleophoma</taxon>
    </lineage>
</organism>
<evidence type="ECO:0000259" key="7">
    <source>
        <dbReference type="Pfam" id="PF24883"/>
    </source>
</evidence>
<dbReference type="PANTHER" id="PTHR10039">
    <property type="entry name" value="AMELOGENIN"/>
    <property type="match status" value="1"/>
</dbReference>
<evidence type="ECO:0000313" key="8">
    <source>
        <dbReference type="EMBL" id="RDW88650.1"/>
    </source>
</evidence>
<keyword evidence="9" id="KW-1185">Reference proteome</keyword>
<dbReference type="Pfam" id="PF12796">
    <property type="entry name" value="Ank_2"/>
    <property type="match status" value="1"/>
</dbReference>
<sequence>MAPNRKTANKLPDRVKKARRRAAATYDVQGSAADGLGSNLSDSVNDADIPPTNQALAIATPEDREVCAQQDHVYRVRGLPREISMQEAIHLVSLHCKVRDRNSLRIRSLAPALDGLSKVATLSFSQIPATLSGHNKNEWSFDITDFVYNLQSESEADGRILQKYTLSIDDHFCGLTVLKSPEPLCHQVDCIAISGLGGHAFGSFKAKGSSYMWLCDDLPFKLATTRIILYGYESQLHMSQHVQDLEALATTLRLSIQNLSQVKERKPLFFIAHSLGGLIVKEAIIQMQEAPDEDRDVLTSIYGALFFGVPNQGMDIKSLIPMVEGQVNQALLHSISNESQLLRNQSRKFEKAFDFADSQIVCFYETVTSPTAIKIADKWAMKGPPCILVDFSSATHGRRWENQAHHVQAIDRDHSQLVKFKANDEVYERVLITIKRISEKAVAMKRGRNVEEEKFCVVTPDDLGCLAALAFPEMRYRQDEVQDARADSCSWILEHTAYKNWVDDPHGLLWVKGKPGSGKSTLMKRIYKEATPADIRLTFFFHRRGVQLQQTAIGMLRTLSHQLMSQSVSARTMFQRFYNEKKMFGNYGRDWDWHDAELRQLLKSALDVATKSHHISIFLDALDEAMDGSAECIVTYIYEVHEMFQKSPGRTNICFSSRHYPIYSRNMGAEVIMEKENDSDISDYITEELSKCLQENSRQSWLDDLETLQSQVTSIADGVFLWAKLIIPLIAKQYNKGKSLNQVQEMLRKVLPDLSSIYEHTLKNLIDDEDRADSVHLIQWVCLANRPLSVVELRYALALDDSAIHDYQNSVSESRGFVEDDLRMKQLITSLSGGLIEVRDHHSQNVVQFIHQSVNDSLLKGGFGWLGLNSEVDVVGQGHHRLTRSCINYLRLEEVQEPKFLGFNYYQNAEQAPPFLEYAIKSWFLHAQIAEQKGISQTHLIQKFEWPDERYFKQWVELYRAIGDYDHSLPELSTTLLHTSAASGLLSVIKELLDLGQDLEVQDVRGNRALHVAARFGHTNIVKMFLNAGVDFQAQNLYGNTALERAASGGHTNTMKILLNMGADVNCNTGESGNALYSAASIGSYLATAMLLQNGAKVNAQGGYYGNALQAAASEENEAVVKLLLDRGADIHAQGGEFDETGYEGLDTA</sequence>
<dbReference type="PRINTS" id="PR01415">
    <property type="entry name" value="ANKYRIN"/>
</dbReference>
<dbReference type="OrthoDB" id="7464126at2759"/>
<feature type="domain" description="Nephrocystin 3-like N-terminal" evidence="7">
    <location>
        <begin position="488"/>
        <end position="658"/>
    </location>
</feature>
<feature type="repeat" description="ANK" evidence="3">
    <location>
        <begin position="1038"/>
        <end position="1070"/>
    </location>
</feature>
<accession>A0A3D8SQR0</accession>
<dbReference type="SUPFAM" id="SSF53474">
    <property type="entry name" value="alpha/beta-Hydrolases"/>
    <property type="match status" value="1"/>
</dbReference>
<feature type="repeat" description="ANK" evidence="3">
    <location>
        <begin position="1104"/>
        <end position="1136"/>
    </location>
</feature>